<protein>
    <submittedName>
        <fullName evidence="2">Uncharacterized protein</fullName>
    </submittedName>
</protein>
<dbReference type="RefSeq" id="WP_188633681.1">
    <property type="nucleotide sequence ID" value="NZ_BMNQ01000049.1"/>
</dbReference>
<dbReference type="EMBL" id="BMNQ01000049">
    <property type="protein sequence ID" value="GGK03667.1"/>
    <property type="molecule type" value="Genomic_DNA"/>
</dbReference>
<evidence type="ECO:0000256" key="1">
    <source>
        <dbReference type="SAM" id="Phobius"/>
    </source>
</evidence>
<organism evidence="2 3">
    <name type="scientific">Lentibacillus kapialis</name>
    <dbReference type="NCBI Taxonomy" id="340214"/>
    <lineage>
        <taxon>Bacteria</taxon>
        <taxon>Bacillati</taxon>
        <taxon>Bacillota</taxon>
        <taxon>Bacilli</taxon>
        <taxon>Bacillales</taxon>
        <taxon>Bacillaceae</taxon>
        <taxon>Lentibacillus</taxon>
    </lineage>
</organism>
<proteinExistence type="predicted"/>
<reference evidence="2" key="2">
    <citation type="submission" date="2020-09" db="EMBL/GenBank/DDBJ databases">
        <authorList>
            <person name="Sun Q."/>
            <person name="Ohkuma M."/>
        </authorList>
    </citation>
    <scope>NUCLEOTIDE SEQUENCE</scope>
    <source>
        <strain evidence="2">JCM 12580</strain>
    </source>
</reference>
<keyword evidence="1" id="KW-1133">Transmembrane helix</keyword>
<keyword evidence="3" id="KW-1185">Reference proteome</keyword>
<comment type="caution">
    <text evidence="2">The sequence shown here is derived from an EMBL/GenBank/DDBJ whole genome shotgun (WGS) entry which is preliminary data.</text>
</comment>
<sequence length="78" mass="8661">MGIKGKLGIFVLTCVVIVSVGFWYTQNGKNPDREATIDREVKGVVAEVSDKYQVQYTSIRNGGKNPVIKIRVNTKIYG</sequence>
<keyword evidence="1" id="KW-0812">Transmembrane</keyword>
<gene>
    <name evidence="2" type="ORF">GCM10007063_27500</name>
</gene>
<evidence type="ECO:0000313" key="3">
    <source>
        <dbReference type="Proteomes" id="UP000658382"/>
    </source>
</evidence>
<keyword evidence="1" id="KW-0472">Membrane</keyword>
<evidence type="ECO:0000313" key="2">
    <source>
        <dbReference type="EMBL" id="GGK03667.1"/>
    </source>
</evidence>
<accession>A0A917V091</accession>
<feature type="transmembrane region" description="Helical" evidence="1">
    <location>
        <begin position="7"/>
        <end position="24"/>
    </location>
</feature>
<dbReference type="Proteomes" id="UP000658382">
    <property type="component" value="Unassembled WGS sequence"/>
</dbReference>
<reference evidence="2" key="1">
    <citation type="journal article" date="2014" name="Int. J. Syst. Evol. Microbiol.">
        <title>Complete genome sequence of Corynebacterium casei LMG S-19264T (=DSM 44701T), isolated from a smear-ripened cheese.</title>
        <authorList>
            <consortium name="US DOE Joint Genome Institute (JGI-PGF)"/>
            <person name="Walter F."/>
            <person name="Albersmeier A."/>
            <person name="Kalinowski J."/>
            <person name="Ruckert C."/>
        </authorList>
    </citation>
    <scope>NUCLEOTIDE SEQUENCE</scope>
    <source>
        <strain evidence="2">JCM 12580</strain>
    </source>
</reference>
<name>A0A917V091_9BACI</name>
<dbReference type="AlphaFoldDB" id="A0A917V091"/>